<gene>
    <name evidence="1" type="ORF">SO802_008708</name>
</gene>
<dbReference type="Proteomes" id="UP001459277">
    <property type="component" value="Unassembled WGS sequence"/>
</dbReference>
<comment type="caution">
    <text evidence="1">The sequence shown here is derived from an EMBL/GenBank/DDBJ whole genome shotgun (WGS) entry which is preliminary data.</text>
</comment>
<dbReference type="EMBL" id="JAZDWU010000003">
    <property type="protein sequence ID" value="KAL0007206.1"/>
    <property type="molecule type" value="Genomic_DNA"/>
</dbReference>
<accession>A0AAW2DF00</accession>
<evidence type="ECO:0000313" key="1">
    <source>
        <dbReference type="EMBL" id="KAL0007206.1"/>
    </source>
</evidence>
<keyword evidence="2" id="KW-1185">Reference proteome</keyword>
<proteinExistence type="predicted"/>
<name>A0AAW2DF00_9ROSI</name>
<reference evidence="1 2" key="1">
    <citation type="submission" date="2024-01" db="EMBL/GenBank/DDBJ databases">
        <title>A telomere-to-telomere, gap-free genome of sweet tea (Lithocarpus litseifolius).</title>
        <authorList>
            <person name="Zhou J."/>
        </authorList>
    </citation>
    <scope>NUCLEOTIDE SEQUENCE [LARGE SCALE GENOMIC DNA]</scope>
    <source>
        <strain evidence="1">Zhou-2022a</strain>
        <tissue evidence="1">Leaf</tissue>
    </source>
</reference>
<evidence type="ECO:0000313" key="2">
    <source>
        <dbReference type="Proteomes" id="UP001459277"/>
    </source>
</evidence>
<protein>
    <submittedName>
        <fullName evidence="1">Uncharacterized protein</fullName>
    </submittedName>
</protein>
<sequence length="122" mass="13352">MERIQIPNRLVKGIALSKITHVAKGKILRACWRVLEDGLLVVSRKIENVATGHNNQPKFACVIAKCGQISKNAYFRLAVQELSCLQSVLGNDPLVVRKIESVATGANNRPKLACIIAECGEM</sequence>
<dbReference type="AlphaFoldDB" id="A0AAW2DF00"/>
<organism evidence="1 2">
    <name type="scientific">Lithocarpus litseifolius</name>
    <dbReference type="NCBI Taxonomy" id="425828"/>
    <lineage>
        <taxon>Eukaryota</taxon>
        <taxon>Viridiplantae</taxon>
        <taxon>Streptophyta</taxon>
        <taxon>Embryophyta</taxon>
        <taxon>Tracheophyta</taxon>
        <taxon>Spermatophyta</taxon>
        <taxon>Magnoliopsida</taxon>
        <taxon>eudicotyledons</taxon>
        <taxon>Gunneridae</taxon>
        <taxon>Pentapetalae</taxon>
        <taxon>rosids</taxon>
        <taxon>fabids</taxon>
        <taxon>Fagales</taxon>
        <taxon>Fagaceae</taxon>
        <taxon>Lithocarpus</taxon>
    </lineage>
</organism>